<dbReference type="CDD" id="cd04301">
    <property type="entry name" value="NAT_SF"/>
    <property type="match status" value="1"/>
</dbReference>
<dbReference type="PROSITE" id="PS51186">
    <property type="entry name" value="GNAT"/>
    <property type="match status" value="1"/>
</dbReference>
<proteinExistence type="predicted"/>
<dbReference type="AlphaFoldDB" id="A0A7S2V961"/>
<dbReference type="SUPFAM" id="SSF55729">
    <property type="entry name" value="Acyl-CoA N-acyltransferases (Nat)"/>
    <property type="match status" value="1"/>
</dbReference>
<dbReference type="Pfam" id="PF00583">
    <property type="entry name" value="Acetyltransf_1"/>
    <property type="match status" value="1"/>
</dbReference>
<dbReference type="InterPro" id="IPR000182">
    <property type="entry name" value="GNAT_dom"/>
</dbReference>
<dbReference type="PANTHER" id="PTHR42919">
    <property type="entry name" value="N-ALPHA-ACETYLTRANSFERASE"/>
    <property type="match status" value="1"/>
</dbReference>
<dbReference type="InterPro" id="IPR051556">
    <property type="entry name" value="N-term/lysine_N-AcTrnsfr"/>
</dbReference>
<keyword evidence="1" id="KW-0808">Transferase</keyword>
<evidence type="ECO:0000256" key="1">
    <source>
        <dbReference type="ARBA" id="ARBA00022679"/>
    </source>
</evidence>
<evidence type="ECO:0000259" key="3">
    <source>
        <dbReference type="PROSITE" id="PS51186"/>
    </source>
</evidence>
<dbReference type="Gene3D" id="3.40.630.30">
    <property type="match status" value="1"/>
</dbReference>
<accession>A0A7S2V961</accession>
<dbReference type="GO" id="GO:0016747">
    <property type="term" value="F:acyltransferase activity, transferring groups other than amino-acyl groups"/>
    <property type="evidence" value="ECO:0007669"/>
    <property type="project" value="InterPro"/>
</dbReference>
<dbReference type="EMBL" id="HBHT01003116">
    <property type="protein sequence ID" value="CAD9943933.1"/>
    <property type="molecule type" value="Transcribed_RNA"/>
</dbReference>
<protein>
    <recommendedName>
        <fullName evidence="3">N-acetyltransferase domain-containing protein</fullName>
    </recommendedName>
</protein>
<dbReference type="InterPro" id="IPR016181">
    <property type="entry name" value="Acyl_CoA_acyltransferase"/>
</dbReference>
<organism evidence="4">
    <name type="scientific">Entomoneis paludosa</name>
    <dbReference type="NCBI Taxonomy" id="265537"/>
    <lineage>
        <taxon>Eukaryota</taxon>
        <taxon>Sar</taxon>
        <taxon>Stramenopiles</taxon>
        <taxon>Ochrophyta</taxon>
        <taxon>Bacillariophyta</taxon>
        <taxon>Bacillariophyceae</taxon>
        <taxon>Bacillariophycidae</taxon>
        <taxon>Entomoneidaceae</taxon>
        <taxon>Entomoneis</taxon>
    </lineage>
</organism>
<reference evidence="4" key="1">
    <citation type="submission" date="2021-01" db="EMBL/GenBank/DDBJ databases">
        <authorList>
            <person name="Corre E."/>
            <person name="Pelletier E."/>
            <person name="Niang G."/>
            <person name="Scheremetjew M."/>
            <person name="Finn R."/>
            <person name="Kale V."/>
            <person name="Holt S."/>
            <person name="Cochrane G."/>
            <person name="Meng A."/>
            <person name="Brown T."/>
            <person name="Cohen L."/>
        </authorList>
    </citation>
    <scope>NUCLEOTIDE SEQUENCE</scope>
    <source>
        <strain evidence="4">CCMP125</strain>
    </source>
</reference>
<evidence type="ECO:0000256" key="2">
    <source>
        <dbReference type="ARBA" id="ARBA00023315"/>
    </source>
</evidence>
<keyword evidence="2" id="KW-0012">Acyltransferase</keyword>
<sequence length="287" mass="31285">MAWASSWCHRGVLAAVALLVGNDLRVVVKAFLAPPSSVVRSKAHIGSPSVSNLPYWSRPQASTATTHLFETATWSVQIEQVSSKRRALDALVFRGMSKSAAQLLSEHQKQPSAQASTTSTTRTIRTEQEAIDHLLPGYDAQGNPRTTASPRPVQFVAISTARDSFPSFCANTQGVVGVVRAQIQPDHHSTQLDPSLTADDPATCVYMSNLSVHAAARRRGIGSQLVQAVEDYAQQQSIVRVVLTVEATNEGAIQMYQARGYIPDTMIHKDEKGQEDDEYCTMRKVVI</sequence>
<feature type="domain" description="N-acetyltransferase" evidence="3">
    <location>
        <begin position="122"/>
        <end position="287"/>
    </location>
</feature>
<evidence type="ECO:0000313" key="4">
    <source>
        <dbReference type="EMBL" id="CAD9943933.1"/>
    </source>
</evidence>
<gene>
    <name evidence="4" type="ORF">APAL1065_LOCUS2099</name>
</gene>
<name>A0A7S2V961_9STRA</name>
<dbReference type="PANTHER" id="PTHR42919:SF8">
    <property type="entry name" value="N-ALPHA-ACETYLTRANSFERASE 50"/>
    <property type="match status" value="1"/>
</dbReference>